<dbReference type="RefSeq" id="WP_344168478.1">
    <property type="nucleotide sequence ID" value="NZ_BAAARY010000002.1"/>
</dbReference>
<feature type="compositionally biased region" description="Basic and acidic residues" evidence="2">
    <location>
        <begin position="533"/>
        <end position="542"/>
    </location>
</feature>
<sequence length="542" mass="61001">MSEQTPGTHGVNRRDLMRRAGAAGALVATGLALPLGRSVQTSSVSLLPSNKMPKPFKAPFRRPPVLKPRAVTRDARGFYTQHYTVNERLGATEIAPGIQTPVYGYNGIFPGPTIEVNRGVKTVVRVRNKLPNLHPDLGHSFATSTHLHGSASAPQYDGYANDITPPGFYKDYHYPNFQPARTLWYHDHGVHHTAENAYSGLAGMYIIRDAAERALLPQGEFDVPLVINDVMLGADGRLAYDDNDHSGLWGDIILVNGVPWPKMKVKRRVYRFRVLNCSIARSYRFRLSTGDPVTMVATDGGLMPVARRVDQWRHGGAERYEILIDFRRYKPGQRIELRNLSNDNNRDYSNTNRVMQFEVTDDAFSTVNNRIPTTLVPSAATSLKPSQAKRSRYLRVHRSNSEWKINDQSWHDVVASGYTSVVSSPEINEVEIWDIENTSGGWFHPVHIHLVDFQIIGRNGRPPFDYERGPKDVVYVGEGERVRLLMQFAHQRGKYMIHCHNLPHEDHDMMLQFSVGLKPGAIDPNDPIKAAPPRRDTLPPNA</sequence>
<dbReference type="Gene3D" id="2.60.40.420">
    <property type="entry name" value="Cupredoxins - blue copper proteins"/>
    <property type="match status" value="3"/>
</dbReference>
<reference evidence="5 6" key="1">
    <citation type="journal article" date="2019" name="Int. J. Syst. Evol. Microbiol.">
        <title>The Global Catalogue of Microorganisms (GCM) 10K type strain sequencing project: providing services to taxonomists for standard genome sequencing and annotation.</title>
        <authorList>
            <consortium name="The Broad Institute Genomics Platform"/>
            <consortium name="The Broad Institute Genome Sequencing Center for Infectious Disease"/>
            <person name="Wu L."/>
            <person name="Ma J."/>
        </authorList>
    </citation>
    <scope>NUCLEOTIDE SEQUENCE [LARGE SCALE GENOMIC DNA]</scope>
    <source>
        <strain evidence="5 6">JCM 3367</strain>
    </source>
</reference>
<dbReference type="PANTHER" id="PTHR48267">
    <property type="entry name" value="CUPREDOXIN SUPERFAMILY PROTEIN"/>
    <property type="match status" value="1"/>
</dbReference>
<gene>
    <name evidence="5" type="ORF">GCM10010201_08410</name>
</gene>
<comment type="caution">
    <text evidence="5">The sequence shown here is derived from an EMBL/GenBank/DDBJ whole genome shotgun (WGS) entry which is preliminary data.</text>
</comment>
<dbReference type="InterPro" id="IPR011706">
    <property type="entry name" value="Cu-oxidase_C"/>
</dbReference>
<feature type="region of interest" description="Disordered" evidence="2">
    <location>
        <begin position="522"/>
        <end position="542"/>
    </location>
</feature>
<organism evidence="5 6">
    <name type="scientific">Pilimelia columellifera subsp. columellifera</name>
    <dbReference type="NCBI Taxonomy" id="706583"/>
    <lineage>
        <taxon>Bacteria</taxon>
        <taxon>Bacillati</taxon>
        <taxon>Actinomycetota</taxon>
        <taxon>Actinomycetes</taxon>
        <taxon>Micromonosporales</taxon>
        <taxon>Micromonosporaceae</taxon>
        <taxon>Pilimelia</taxon>
    </lineage>
</organism>
<dbReference type="InterPro" id="IPR045087">
    <property type="entry name" value="Cu-oxidase_fam"/>
</dbReference>
<feature type="domain" description="Plastocyanin-like" evidence="4">
    <location>
        <begin position="96"/>
        <end position="210"/>
    </location>
</feature>
<evidence type="ECO:0000256" key="1">
    <source>
        <dbReference type="ARBA" id="ARBA00010609"/>
    </source>
</evidence>
<dbReference type="SUPFAM" id="SSF49503">
    <property type="entry name" value="Cupredoxins"/>
    <property type="match status" value="3"/>
</dbReference>
<accession>A0ABN3N696</accession>
<evidence type="ECO:0000259" key="3">
    <source>
        <dbReference type="Pfam" id="PF07731"/>
    </source>
</evidence>
<evidence type="ECO:0000259" key="4">
    <source>
        <dbReference type="Pfam" id="PF07732"/>
    </source>
</evidence>
<dbReference type="Pfam" id="PF07731">
    <property type="entry name" value="Cu-oxidase_2"/>
    <property type="match status" value="1"/>
</dbReference>
<dbReference type="PANTHER" id="PTHR48267:SF1">
    <property type="entry name" value="BILIRUBIN OXIDASE"/>
    <property type="match status" value="1"/>
</dbReference>
<dbReference type="InterPro" id="IPR019546">
    <property type="entry name" value="TAT_signal_bac_arc"/>
</dbReference>
<dbReference type="InterPro" id="IPR006311">
    <property type="entry name" value="TAT_signal"/>
</dbReference>
<evidence type="ECO:0000256" key="2">
    <source>
        <dbReference type="SAM" id="MobiDB-lite"/>
    </source>
</evidence>
<proteinExistence type="inferred from homology"/>
<dbReference type="EMBL" id="BAAARY010000002">
    <property type="protein sequence ID" value="GAA2514568.1"/>
    <property type="molecule type" value="Genomic_DNA"/>
</dbReference>
<feature type="domain" description="Plastocyanin-like" evidence="3">
    <location>
        <begin position="385"/>
        <end position="515"/>
    </location>
</feature>
<protein>
    <submittedName>
        <fullName evidence="5">Multicopper oxidase family protein</fullName>
    </submittedName>
</protein>
<dbReference type="Proteomes" id="UP001499978">
    <property type="component" value="Unassembled WGS sequence"/>
</dbReference>
<evidence type="ECO:0000313" key="5">
    <source>
        <dbReference type="EMBL" id="GAA2514568.1"/>
    </source>
</evidence>
<keyword evidence="6" id="KW-1185">Reference proteome</keyword>
<dbReference type="InterPro" id="IPR008972">
    <property type="entry name" value="Cupredoxin"/>
</dbReference>
<comment type="similarity">
    <text evidence="1">Belongs to the multicopper oxidase family.</text>
</comment>
<dbReference type="CDD" id="cd13889">
    <property type="entry name" value="CuRO_3_BOD"/>
    <property type="match status" value="1"/>
</dbReference>
<dbReference type="PROSITE" id="PS51318">
    <property type="entry name" value="TAT"/>
    <property type="match status" value="1"/>
</dbReference>
<dbReference type="Pfam" id="PF07732">
    <property type="entry name" value="Cu-oxidase_3"/>
    <property type="match status" value="1"/>
</dbReference>
<evidence type="ECO:0000313" key="6">
    <source>
        <dbReference type="Proteomes" id="UP001499978"/>
    </source>
</evidence>
<dbReference type="NCBIfam" id="TIGR01409">
    <property type="entry name" value="TAT_signal_seq"/>
    <property type="match status" value="1"/>
</dbReference>
<dbReference type="InterPro" id="IPR011707">
    <property type="entry name" value="Cu-oxidase-like_N"/>
</dbReference>
<name>A0ABN3N696_9ACTN</name>